<feature type="domain" description="OmpR/PhoB-type" evidence="9">
    <location>
        <begin position="126"/>
        <end position="224"/>
    </location>
</feature>
<protein>
    <submittedName>
        <fullName evidence="10">DNA-binding response regulator</fullName>
    </submittedName>
</protein>
<evidence type="ECO:0000313" key="11">
    <source>
        <dbReference type="Proteomes" id="UP000324497"/>
    </source>
</evidence>
<keyword evidence="5" id="KW-0804">Transcription</keyword>
<evidence type="ECO:0000256" key="4">
    <source>
        <dbReference type="ARBA" id="ARBA00023125"/>
    </source>
</evidence>
<proteinExistence type="predicted"/>
<name>A0A3S6QWM8_9LACO</name>
<dbReference type="SUPFAM" id="SSF52172">
    <property type="entry name" value="CheY-like"/>
    <property type="match status" value="1"/>
</dbReference>
<dbReference type="Pfam" id="PF00486">
    <property type="entry name" value="Trans_reg_C"/>
    <property type="match status" value="1"/>
</dbReference>
<evidence type="ECO:0000259" key="9">
    <source>
        <dbReference type="PROSITE" id="PS51755"/>
    </source>
</evidence>
<dbReference type="InterPro" id="IPR001867">
    <property type="entry name" value="OmpR/PhoB-type_DNA-bd"/>
</dbReference>
<dbReference type="KEGG" id="lng:BSQ50_08655"/>
<dbReference type="Proteomes" id="UP000324497">
    <property type="component" value="Chromosome"/>
</dbReference>
<evidence type="ECO:0000256" key="6">
    <source>
        <dbReference type="PROSITE-ProRule" id="PRU00169"/>
    </source>
</evidence>
<keyword evidence="11" id="KW-1185">Reference proteome</keyword>
<dbReference type="RefSeq" id="WP_057884742.1">
    <property type="nucleotide sequence ID" value="NZ_CP018180.1"/>
</dbReference>
<dbReference type="InterPro" id="IPR011006">
    <property type="entry name" value="CheY-like_superfamily"/>
</dbReference>
<dbReference type="SMART" id="SM00448">
    <property type="entry name" value="REC"/>
    <property type="match status" value="1"/>
</dbReference>
<keyword evidence="2" id="KW-0902">Two-component regulatory system</keyword>
<dbReference type="PROSITE" id="PS50110">
    <property type="entry name" value="RESPONSE_REGULATORY"/>
    <property type="match status" value="1"/>
</dbReference>
<dbReference type="InterPro" id="IPR001789">
    <property type="entry name" value="Sig_transdc_resp-reg_receiver"/>
</dbReference>
<dbReference type="InterPro" id="IPR039420">
    <property type="entry name" value="WalR-like"/>
</dbReference>
<dbReference type="GeneID" id="78520818"/>
<organism evidence="10 11">
    <name type="scientific">Liquorilactobacillus nagelii</name>
    <dbReference type="NCBI Taxonomy" id="82688"/>
    <lineage>
        <taxon>Bacteria</taxon>
        <taxon>Bacillati</taxon>
        <taxon>Bacillota</taxon>
        <taxon>Bacilli</taxon>
        <taxon>Lactobacillales</taxon>
        <taxon>Lactobacillaceae</taxon>
        <taxon>Liquorilactobacillus</taxon>
    </lineage>
</organism>
<evidence type="ECO:0000313" key="10">
    <source>
        <dbReference type="EMBL" id="AUJ32596.1"/>
    </source>
</evidence>
<dbReference type="Gene3D" id="1.10.10.10">
    <property type="entry name" value="Winged helix-like DNA-binding domain superfamily/Winged helix DNA-binding domain"/>
    <property type="match status" value="1"/>
</dbReference>
<dbReference type="AlphaFoldDB" id="A0A3S6QWM8"/>
<keyword evidence="4 7" id="KW-0238">DNA-binding</keyword>
<dbReference type="CDD" id="cd00383">
    <property type="entry name" value="trans_reg_C"/>
    <property type="match status" value="1"/>
</dbReference>
<dbReference type="EMBL" id="CP018180">
    <property type="protein sequence ID" value="AUJ32596.1"/>
    <property type="molecule type" value="Genomic_DNA"/>
</dbReference>
<dbReference type="GO" id="GO:0006355">
    <property type="term" value="P:regulation of DNA-templated transcription"/>
    <property type="evidence" value="ECO:0007669"/>
    <property type="project" value="InterPro"/>
</dbReference>
<gene>
    <name evidence="10" type="ORF">BSQ50_08655</name>
</gene>
<dbReference type="Pfam" id="PF00072">
    <property type="entry name" value="Response_reg"/>
    <property type="match status" value="1"/>
</dbReference>
<dbReference type="PANTHER" id="PTHR48111:SF43">
    <property type="entry name" value="STAGE 0 SPORULATION PROTEIN A HOMOLOG"/>
    <property type="match status" value="1"/>
</dbReference>
<dbReference type="GO" id="GO:0005829">
    <property type="term" value="C:cytosol"/>
    <property type="evidence" value="ECO:0007669"/>
    <property type="project" value="TreeGrafter"/>
</dbReference>
<dbReference type="GO" id="GO:0000156">
    <property type="term" value="F:phosphorelay response regulator activity"/>
    <property type="evidence" value="ECO:0007669"/>
    <property type="project" value="TreeGrafter"/>
</dbReference>
<keyword evidence="3" id="KW-0805">Transcription regulation</keyword>
<reference evidence="10 11" key="1">
    <citation type="submission" date="2016-11" db="EMBL/GenBank/DDBJ databases">
        <title>Interaction between Lactobacillus species and yeast in water kefir.</title>
        <authorList>
            <person name="Behr J."/>
            <person name="Xu D."/>
            <person name="Vogel R.F."/>
        </authorList>
    </citation>
    <scope>NUCLEOTIDE SEQUENCE [LARGE SCALE GENOMIC DNA]</scope>
    <source>
        <strain evidence="10 11">TMW 1.1827</strain>
    </source>
</reference>
<feature type="modified residue" description="4-aspartylphosphate" evidence="6">
    <location>
        <position position="52"/>
    </location>
</feature>
<evidence type="ECO:0000259" key="8">
    <source>
        <dbReference type="PROSITE" id="PS50110"/>
    </source>
</evidence>
<dbReference type="InterPro" id="IPR036388">
    <property type="entry name" value="WH-like_DNA-bd_sf"/>
</dbReference>
<evidence type="ECO:0000256" key="2">
    <source>
        <dbReference type="ARBA" id="ARBA00023012"/>
    </source>
</evidence>
<dbReference type="SMART" id="SM00862">
    <property type="entry name" value="Trans_reg_C"/>
    <property type="match status" value="1"/>
</dbReference>
<evidence type="ECO:0000256" key="1">
    <source>
        <dbReference type="ARBA" id="ARBA00022553"/>
    </source>
</evidence>
<dbReference type="PROSITE" id="PS51755">
    <property type="entry name" value="OMPR_PHOB"/>
    <property type="match status" value="1"/>
</dbReference>
<dbReference type="Gene3D" id="6.10.250.690">
    <property type="match status" value="1"/>
</dbReference>
<feature type="DNA-binding region" description="OmpR/PhoB-type" evidence="7">
    <location>
        <begin position="126"/>
        <end position="224"/>
    </location>
</feature>
<dbReference type="GO" id="GO:0000976">
    <property type="term" value="F:transcription cis-regulatory region binding"/>
    <property type="evidence" value="ECO:0007669"/>
    <property type="project" value="TreeGrafter"/>
</dbReference>
<keyword evidence="1 6" id="KW-0597">Phosphoprotein</keyword>
<sequence length="229" mass="26018">MQKIFIVEDDQAIIRALQVGLKKWNYQTQTVTDWGNITTEILTAQPDLVIMDITLPMFDGFYWTGKLRESSQLPVIFLSAAELDPNAVRALALGADDYIVKPFSVNVLVSKIQAIFRRMKLNQTEINELSFENYHLNILTNSLTIGSEYVKLTPTEGVILKLLFLNAGKLVGKKQLMNELWQGGSFVDEGVLNVNISRLRKKLSSLKLAEQLITERKKGYRLVKKDDKK</sequence>
<evidence type="ECO:0000256" key="7">
    <source>
        <dbReference type="PROSITE-ProRule" id="PRU01091"/>
    </source>
</evidence>
<dbReference type="GO" id="GO:0032993">
    <property type="term" value="C:protein-DNA complex"/>
    <property type="evidence" value="ECO:0007669"/>
    <property type="project" value="TreeGrafter"/>
</dbReference>
<feature type="domain" description="Response regulatory" evidence="8">
    <location>
        <begin position="3"/>
        <end position="116"/>
    </location>
</feature>
<dbReference type="PANTHER" id="PTHR48111">
    <property type="entry name" value="REGULATOR OF RPOS"/>
    <property type="match status" value="1"/>
</dbReference>
<evidence type="ECO:0000256" key="3">
    <source>
        <dbReference type="ARBA" id="ARBA00023015"/>
    </source>
</evidence>
<dbReference type="Gene3D" id="3.40.50.2300">
    <property type="match status" value="1"/>
</dbReference>
<evidence type="ECO:0000256" key="5">
    <source>
        <dbReference type="ARBA" id="ARBA00023163"/>
    </source>
</evidence>
<accession>A0A3S6QWM8</accession>